<evidence type="ECO:0000313" key="3">
    <source>
        <dbReference type="Proteomes" id="UP001236500"/>
    </source>
</evidence>
<dbReference type="CDD" id="cd20169">
    <property type="entry name" value="Peptidase_M90_mtfA"/>
    <property type="match status" value="1"/>
</dbReference>
<dbReference type="InterPro" id="IPR010384">
    <property type="entry name" value="MtfA_fam"/>
</dbReference>
<dbReference type="Gene3D" id="1.10.472.150">
    <property type="entry name" value="Glucose-regulated metallo-peptidase M90, N-terminal domain"/>
    <property type="match status" value="1"/>
</dbReference>
<dbReference type="InterPro" id="IPR042252">
    <property type="entry name" value="MtfA_N"/>
</dbReference>
<organism evidence="2 3">
    <name type="scientific">Microbulbifer bruguierae</name>
    <dbReference type="NCBI Taxonomy" id="3029061"/>
    <lineage>
        <taxon>Bacteria</taxon>
        <taxon>Pseudomonadati</taxon>
        <taxon>Pseudomonadota</taxon>
        <taxon>Gammaproteobacteria</taxon>
        <taxon>Cellvibrionales</taxon>
        <taxon>Microbulbiferaceae</taxon>
        <taxon>Microbulbifer</taxon>
    </lineage>
</organism>
<dbReference type="EMBL" id="CP118605">
    <property type="protein sequence ID" value="WGL17498.1"/>
    <property type="molecule type" value="Genomic_DNA"/>
</dbReference>
<dbReference type="RefSeq" id="WP_280321368.1">
    <property type="nucleotide sequence ID" value="NZ_CP118605.1"/>
</dbReference>
<sequence length="305" mass="34706">MKTFLAIVLLAILVWVLPLLWQRWRRRYLRSRKLTAQQQAILSERLALFPYLPAKRQQELQENISLFLRDKEFVGCNGLGITEEIRVVIAAHACLLLLQRENNCYPNLHTVLVYPDAYLAEETHYQGQVQSTHLSARAGESHYRGPVVISWEDLQRGLAQPQLGHNVAIHEFAHKLDEEDGYVDGRPPFETSSEGKTWAPVMREAFAKLRQRLHAEYSDTAKPDAVPSDADQSDTDQSMGQDKSQLWVLDSYGAQSPAEFFAVATEAFFIVPGRMEAAHPELYREMQNYFRTDPAALLRGSRPGG</sequence>
<evidence type="ECO:0000313" key="2">
    <source>
        <dbReference type="EMBL" id="WGL17498.1"/>
    </source>
</evidence>
<proteinExistence type="predicted"/>
<protein>
    <submittedName>
        <fullName evidence="2">Zinc-dependent peptidase</fullName>
    </submittedName>
</protein>
<gene>
    <name evidence="2" type="ORF">PVT68_04205</name>
</gene>
<dbReference type="Proteomes" id="UP001236500">
    <property type="component" value="Chromosome"/>
</dbReference>
<dbReference type="InterPro" id="IPR024079">
    <property type="entry name" value="MetalloPept_cat_dom_sf"/>
</dbReference>
<dbReference type="PANTHER" id="PTHR30164">
    <property type="entry name" value="MTFA PEPTIDASE"/>
    <property type="match status" value="1"/>
</dbReference>
<name>A0ABY8NEZ0_9GAMM</name>
<dbReference type="SUPFAM" id="SSF55486">
    <property type="entry name" value="Metalloproteases ('zincins'), catalytic domain"/>
    <property type="match status" value="1"/>
</dbReference>
<dbReference type="Pfam" id="PF06167">
    <property type="entry name" value="Peptidase_M90"/>
    <property type="match status" value="1"/>
</dbReference>
<keyword evidence="3" id="KW-1185">Reference proteome</keyword>
<dbReference type="PANTHER" id="PTHR30164:SF2">
    <property type="entry name" value="PROTEIN MTFA"/>
    <property type="match status" value="1"/>
</dbReference>
<feature type="region of interest" description="Disordered" evidence="1">
    <location>
        <begin position="217"/>
        <end position="242"/>
    </location>
</feature>
<reference evidence="2 3" key="1">
    <citation type="submission" date="2023-02" db="EMBL/GenBank/DDBJ databases">
        <title>Description and genomic characterization of Microbulbifer bruguierae sp. nov., isolated from the sediment of mangrove plant Bruguiera sexangula.</title>
        <authorList>
            <person name="Long M."/>
        </authorList>
    </citation>
    <scope>NUCLEOTIDE SEQUENCE [LARGE SCALE GENOMIC DNA]</scope>
    <source>
        <strain evidence="2 3">H12</strain>
    </source>
</reference>
<dbReference type="Gene3D" id="3.40.390.10">
    <property type="entry name" value="Collagenase (Catalytic Domain)"/>
    <property type="match status" value="1"/>
</dbReference>
<accession>A0ABY8NEZ0</accession>
<evidence type="ECO:0000256" key="1">
    <source>
        <dbReference type="SAM" id="MobiDB-lite"/>
    </source>
</evidence>